<dbReference type="Gene3D" id="3.50.50.60">
    <property type="entry name" value="FAD/NAD(P)-binding domain"/>
    <property type="match status" value="1"/>
</dbReference>
<evidence type="ECO:0000256" key="4">
    <source>
        <dbReference type="ARBA" id="ARBA00022827"/>
    </source>
</evidence>
<sequence>MPGNGVTVLRTGYNRPVEGASDRRASALEDLDGGVFDALVVGGGINGAVSTLALASHGLRVALVERHDFASGTSQESSCMVWGGFKYLESRDLRLVAGLCDSRNRLAKAFPTRLVETRFLAALDHGAPFPPWFASFGAVAYWGLGRLATQPPRHRSAATIERLEPAVDTSMVRGGIEYSDYLLVDNDARFVSEMALQSSRHGAVIANRVEVLAASHATDGWRVSLRDVAGGRDLEATATMIVNAGGPYVPDVGRLTGTTTRHRLVFSKGIHLVVRRITDSGRILAFYDDHERLFYVLPMGDRSVIGTTDTPVEDPDVAVTEEDKEFLLEQINTRIDLTLPLTADDVIADRCGVRSLVVEPGGSAEDRDWTELSRKHTVEVNRGLGVVSILGGKLSDCLNVGEEVVDAAMSCGLNPMTPPIRWYGEPGRTARRRFTERSAGLGMDSGVADALWRRQGMRAFEALDLAAEDRSLGEPMGGLLPLTEAEVRVMADHERIVEPEDFLRRRTMLAQVERDEDLAADPAVLRALEILKAG</sequence>
<dbReference type="SUPFAM" id="SSF51905">
    <property type="entry name" value="FAD/NAD(P)-binding domain"/>
    <property type="match status" value="1"/>
</dbReference>
<keyword evidence="4" id="KW-0274">FAD</keyword>
<dbReference type="Pfam" id="PF01266">
    <property type="entry name" value="DAO"/>
    <property type="match status" value="1"/>
</dbReference>
<dbReference type="InterPro" id="IPR036188">
    <property type="entry name" value="FAD/NAD-bd_sf"/>
</dbReference>
<evidence type="ECO:0000259" key="6">
    <source>
        <dbReference type="Pfam" id="PF01266"/>
    </source>
</evidence>
<name>A0A381REX9_9ZZZZ</name>
<dbReference type="InterPro" id="IPR031656">
    <property type="entry name" value="DAO_C"/>
</dbReference>
<evidence type="ECO:0000256" key="2">
    <source>
        <dbReference type="ARBA" id="ARBA00007330"/>
    </source>
</evidence>
<reference evidence="8" key="1">
    <citation type="submission" date="2018-05" db="EMBL/GenBank/DDBJ databases">
        <authorList>
            <person name="Lanie J.A."/>
            <person name="Ng W.-L."/>
            <person name="Kazmierczak K.M."/>
            <person name="Andrzejewski T.M."/>
            <person name="Davidsen T.M."/>
            <person name="Wayne K.J."/>
            <person name="Tettelin H."/>
            <person name="Glass J.I."/>
            <person name="Rusch D."/>
            <person name="Podicherti R."/>
            <person name="Tsui H.-C.T."/>
            <person name="Winkler M.E."/>
        </authorList>
    </citation>
    <scope>NUCLEOTIDE SEQUENCE</scope>
</reference>
<dbReference type="AlphaFoldDB" id="A0A381REX9"/>
<dbReference type="GO" id="GO:0004368">
    <property type="term" value="F:glycerol-3-phosphate dehydrogenase (quinone) activity"/>
    <property type="evidence" value="ECO:0007669"/>
    <property type="project" value="InterPro"/>
</dbReference>
<dbReference type="InterPro" id="IPR006076">
    <property type="entry name" value="FAD-dep_OxRdtase"/>
</dbReference>
<evidence type="ECO:0008006" key="9">
    <source>
        <dbReference type="Google" id="ProtNLM"/>
    </source>
</evidence>
<dbReference type="EMBL" id="UINC01001841">
    <property type="protein sequence ID" value="SUZ89794.1"/>
    <property type="molecule type" value="Genomic_DNA"/>
</dbReference>
<evidence type="ECO:0000256" key="3">
    <source>
        <dbReference type="ARBA" id="ARBA00022630"/>
    </source>
</evidence>
<proteinExistence type="inferred from homology"/>
<comment type="similarity">
    <text evidence="2">Belongs to the FAD-dependent glycerol-3-phosphate dehydrogenase family.</text>
</comment>
<keyword evidence="3" id="KW-0285">Flavoprotein</keyword>
<comment type="cofactor">
    <cofactor evidence="1">
        <name>FAD</name>
        <dbReference type="ChEBI" id="CHEBI:57692"/>
    </cofactor>
</comment>
<evidence type="ECO:0000313" key="8">
    <source>
        <dbReference type="EMBL" id="SUZ89794.1"/>
    </source>
</evidence>
<gene>
    <name evidence="8" type="ORF">METZ01_LOCUS42648</name>
</gene>
<dbReference type="Pfam" id="PF16901">
    <property type="entry name" value="DAO_C"/>
    <property type="match status" value="1"/>
</dbReference>
<dbReference type="PANTHER" id="PTHR11985:SF15">
    <property type="entry name" value="GLYCEROL-3-PHOSPHATE DEHYDROGENASE, MITOCHONDRIAL"/>
    <property type="match status" value="1"/>
</dbReference>
<dbReference type="InterPro" id="IPR000447">
    <property type="entry name" value="G3P_DH_FAD-dep"/>
</dbReference>
<evidence type="ECO:0000259" key="7">
    <source>
        <dbReference type="Pfam" id="PF16901"/>
    </source>
</evidence>
<evidence type="ECO:0000256" key="5">
    <source>
        <dbReference type="ARBA" id="ARBA00023002"/>
    </source>
</evidence>
<organism evidence="8">
    <name type="scientific">marine metagenome</name>
    <dbReference type="NCBI Taxonomy" id="408172"/>
    <lineage>
        <taxon>unclassified sequences</taxon>
        <taxon>metagenomes</taxon>
        <taxon>ecological metagenomes</taxon>
    </lineage>
</organism>
<dbReference type="InterPro" id="IPR038299">
    <property type="entry name" value="DAO_C_sf"/>
</dbReference>
<dbReference type="PRINTS" id="PR01001">
    <property type="entry name" value="FADG3PDH"/>
</dbReference>
<dbReference type="Gene3D" id="1.10.8.870">
    <property type="entry name" value="Alpha-glycerophosphate oxidase, cap domain"/>
    <property type="match status" value="1"/>
</dbReference>
<feature type="domain" description="Alpha-glycerophosphate oxidase C-terminal" evidence="7">
    <location>
        <begin position="432"/>
        <end position="527"/>
    </location>
</feature>
<dbReference type="PANTHER" id="PTHR11985">
    <property type="entry name" value="GLYCEROL-3-PHOSPHATE DEHYDROGENASE"/>
    <property type="match status" value="1"/>
</dbReference>
<protein>
    <recommendedName>
        <fullName evidence="9">FAD dependent oxidoreductase domain-containing protein</fullName>
    </recommendedName>
</protein>
<keyword evidence="5" id="KW-0560">Oxidoreductase</keyword>
<dbReference type="GO" id="GO:0046168">
    <property type="term" value="P:glycerol-3-phosphate catabolic process"/>
    <property type="evidence" value="ECO:0007669"/>
    <property type="project" value="TreeGrafter"/>
</dbReference>
<dbReference type="Gene3D" id="3.30.9.10">
    <property type="entry name" value="D-Amino Acid Oxidase, subunit A, domain 2"/>
    <property type="match status" value="1"/>
</dbReference>
<evidence type="ECO:0000256" key="1">
    <source>
        <dbReference type="ARBA" id="ARBA00001974"/>
    </source>
</evidence>
<feature type="domain" description="FAD dependent oxidoreductase" evidence="6">
    <location>
        <begin position="37"/>
        <end position="356"/>
    </location>
</feature>
<accession>A0A381REX9</accession>